<dbReference type="Proteomes" id="UP000501676">
    <property type="component" value="Chromosome"/>
</dbReference>
<dbReference type="NCBIfam" id="TIGR00577">
    <property type="entry name" value="fpg"/>
    <property type="match status" value="1"/>
</dbReference>
<dbReference type="InterPro" id="IPR015887">
    <property type="entry name" value="DNA_glyclase_Znf_dom_DNA_BS"/>
</dbReference>
<evidence type="ECO:0000256" key="13">
    <source>
        <dbReference type="ARBA" id="ARBA00023295"/>
    </source>
</evidence>
<dbReference type="FunFam" id="3.20.190.10:FF:000001">
    <property type="entry name" value="Formamidopyrimidine-DNA glycosylase"/>
    <property type="match status" value="1"/>
</dbReference>
<sequence>MPEMPEVETVRRTLEPLIKGKIISNVTIWYDKIIVNDADFFQRKVVGQKILAIDRYGKYLLIRLTNNLTIVSHLRMEGKYHFLDSDAPKQKHEHVQFTFSDNTYLRYDDVRKFGRMQLIETGTERRNTGIKNLGFEPNSEDFTLDFFLNRVKARKRAIKNVLLDQSIVCGLGNIYTDEVLWQSKIHPLSIANKIAQDSLVELFYDINNTIKIAIQYHGTTFHSFLDADGHTGKYQSMLKVYGKSGEPCSRCNTTLEKIKVNGRGTTFCPLCQVVYK</sequence>
<keyword evidence="10 16" id="KW-0234">DNA repair</keyword>
<keyword evidence="8 16" id="KW-0862">Zinc</keyword>
<protein>
    <recommendedName>
        <fullName evidence="16">Formamidopyrimidine-DNA glycosylase</fullName>
        <shortName evidence="16">Fapy-DNA glycosylase</shortName>
        <ecNumber evidence="16">3.2.2.23</ecNumber>
    </recommendedName>
    <alternativeName>
        <fullName evidence="16">DNA-(apurinic or apyrimidinic site) lyase MutM</fullName>
        <shortName evidence="16">AP lyase MutM</shortName>
        <ecNumber evidence="16">4.2.99.18</ecNumber>
    </alternativeName>
</protein>
<evidence type="ECO:0000256" key="12">
    <source>
        <dbReference type="ARBA" id="ARBA00023268"/>
    </source>
</evidence>
<keyword evidence="6 16" id="KW-0863">Zinc-finger</keyword>
<evidence type="ECO:0000256" key="7">
    <source>
        <dbReference type="ARBA" id="ARBA00022801"/>
    </source>
</evidence>
<evidence type="ECO:0000256" key="11">
    <source>
        <dbReference type="ARBA" id="ARBA00023239"/>
    </source>
</evidence>
<feature type="binding site" evidence="16">
    <location>
        <position position="154"/>
    </location>
    <ligand>
        <name>DNA</name>
        <dbReference type="ChEBI" id="CHEBI:16991"/>
    </ligand>
</feature>
<dbReference type="InterPro" id="IPR015886">
    <property type="entry name" value="H2TH_FPG"/>
</dbReference>
<dbReference type="NCBIfam" id="NF002211">
    <property type="entry name" value="PRK01103.1"/>
    <property type="match status" value="1"/>
</dbReference>
<dbReference type="SUPFAM" id="SSF46946">
    <property type="entry name" value="S13-like H2TH domain"/>
    <property type="match status" value="1"/>
</dbReference>
<evidence type="ECO:0000256" key="4">
    <source>
        <dbReference type="ARBA" id="ARBA00022723"/>
    </source>
</evidence>
<dbReference type="HAMAP" id="MF_00103">
    <property type="entry name" value="Fapy_DNA_glycosyl"/>
    <property type="match status" value="1"/>
</dbReference>
<organism evidence="19 20">
    <name type="scientific">Lactobacillus iners</name>
    <dbReference type="NCBI Taxonomy" id="147802"/>
    <lineage>
        <taxon>Bacteria</taxon>
        <taxon>Bacillati</taxon>
        <taxon>Bacillota</taxon>
        <taxon>Bacilli</taxon>
        <taxon>Lactobacillales</taxon>
        <taxon>Lactobacillaceae</taxon>
        <taxon>Lactobacillus</taxon>
    </lineage>
</organism>
<feature type="active site" description="Proton donor; for beta-elimination activity" evidence="16">
    <location>
        <position position="58"/>
    </location>
</feature>
<feature type="binding site" evidence="16">
    <location>
        <position position="111"/>
    </location>
    <ligand>
        <name>DNA</name>
        <dbReference type="ChEBI" id="CHEBI:16991"/>
    </ligand>
</feature>
<dbReference type="Pfam" id="PF06831">
    <property type="entry name" value="H2TH"/>
    <property type="match status" value="1"/>
</dbReference>
<dbReference type="InterPro" id="IPR010979">
    <property type="entry name" value="Ribosomal_uS13-like_H2TH"/>
</dbReference>
<dbReference type="Pfam" id="PF01149">
    <property type="entry name" value="Fapy_DNA_glyco"/>
    <property type="match status" value="1"/>
</dbReference>
<evidence type="ECO:0000256" key="3">
    <source>
        <dbReference type="ARBA" id="ARBA00011245"/>
    </source>
</evidence>
<dbReference type="Gene3D" id="1.10.8.50">
    <property type="match status" value="1"/>
</dbReference>
<dbReference type="PROSITE" id="PS51066">
    <property type="entry name" value="ZF_FPG_2"/>
    <property type="match status" value="1"/>
</dbReference>
<dbReference type="GO" id="GO:0003684">
    <property type="term" value="F:damaged DNA binding"/>
    <property type="evidence" value="ECO:0007669"/>
    <property type="project" value="InterPro"/>
</dbReference>
<evidence type="ECO:0000256" key="16">
    <source>
        <dbReference type="HAMAP-Rule" id="MF_00103"/>
    </source>
</evidence>
<feature type="domain" description="Formamidopyrimidine-DNA glycosylase catalytic" evidence="18">
    <location>
        <begin position="2"/>
        <end position="114"/>
    </location>
</feature>
<evidence type="ECO:0000256" key="1">
    <source>
        <dbReference type="ARBA" id="ARBA00001668"/>
    </source>
</evidence>
<evidence type="ECO:0000256" key="9">
    <source>
        <dbReference type="ARBA" id="ARBA00023125"/>
    </source>
</evidence>
<evidence type="ECO:0000259" key="18">
    <source>
        <dbReference type="PROSITE" id="PS51068"/>
    </source>
</evidence>
<dbReference type="SMART" id="SM00898">
    <property type="entry name" value="Fapy_DNA_glyco"/>
    <property type="match status" value="1"/>
</dbReference>
<dbReference type="Pfam" id="PF06827">
    <property type="entry name" value="zf-FPG_IleRS"/>
    <property type="match status" value="1"/>
</dbReference>
<comment type="subunit">
    <text evidence="3 16">Monomer.</text>
</comment>
<comment type="function">
    <text evidence="15">Involved in base excision repair of DNA damaged by oxidation or by mutagenic agents. Acts as a DNA glycosylase that recognizes and removes damaged bases. Has a preference for oxidized purines, such as 7,8-dihydro-8-oxoguanine (8-oxoG). Has AP (apurinic/apyrimidinic) lyase activity and introduces nicks in the DNA strand. Cleaves the DNA backbone by beta-delta elimination to generate a single-strand break at the site of the removed base with both 3'- and 5'-phosphates.</text>
</comment>
<evidence type="ECO:0000259" key="17">
    <source>
        <dbReference type="PROSITE" id="PS51066"/>
    </source>
</evidence>
<dbReference type="EC" id="3.2.2.23" evidence="16"/>
<evidence type="ECO:0000256" key="6">
    <source>
        <dbReference type="ARBA" id="ARBA00022771"/>
    </source>
</evidence>
<evidence type="ECO:0000256" key="8">
    <source>
        <dbReference type="ARBA" id="ARBA00022833"/>
    </source>
</evidence>
<dbReference type="InterPro" id="IPR020629">
    <property type="entry name" value="FPG_Glyclase"/>
</dbReference>
<dbReference type="SUPFAM" id="SSF57716">
    <property type="entry name" value="Glucocorticoid receptor-like (DNA-binding domain)"/>
    <property type="match status" value="1"/>
</dbReference>
<evidence type="ECO:0000256" key="10">
    <source>
        <dbReference type="ARBA" id="ARBA00023204"/>
    </source>
</evidence>
<feature type="binding site" evidence="16">
    <location>
        <position position="92"/>
    </location>
    <ligand>
        <name>DNA</name>
        <dbReference type="ChEBI" id="CHEBI:16991"/>
    </ligand>
</feature>
<dbReference type="GO" id="GO:0034039">
    <property type="term" value="F:8-oxo-7,8-dihydroguanine DNA N-glycosylase activity"/>
    <property type="evidence" value="ECO:0007669"/>
    <property type="project" value="TreeGrafter"/>
</dbReference>
<dbReference type="Gene3D" id="3.20.190.10">
    <property type="entry name" value="MutM-like, N-terminal"/>
    <property type="match status" value="1"/>
</dbReference>
<evidence type="ECO:0000313" key="19">
    <source>
        <dbReference type="EMBL" id="QIH23908.1"/>
    </source>
</evidence>
<keyword evidence="13 16" id="KW-0326">Glycosidase</keyword>
<dbReference type="InterPro" id="IPR012319">
    <property type="entry name" value="FPG_cat"/>
</dbReference>
<keyword evidence="12 16" id="KW-0511">Multifunctional enzyme</keyword>
<dbReference type="GO" id="GO:0140078">
    <property type="term" value="F:class I DNA-(apurinic or apyrimidinic site) endonuclease activity"/>
    <property type="evidence" value="ECO:0007669"/>
    <property type="project" value="UniProtKB-EC"/>
</dbReference>
<dbReference type="InterPro" id="IPR000214">
    <property type="entry name" value="Znf_DNA_glyclase/AP_lyase"/>
</dbReference>
<dbReference type="PANTHER" id="PTHR22993">
    <property type="entry name" value="FORMAMIDOPYRIMIDINE-DNA GLYCOSYLASE"/>
    <property type="match status" value="1"/>
</dbReference>
<dbReference type="InterPro" id="IPR010663">
    <property type="entry name" value="Znf_FPG/IleRS"/>
</dbReference>
<keyword evidence="5 16" id="KW-0227">DNA damage</keyword>
<dbReference type="EMBL" id="CP049228">
    <property type="protein sequence ID" value="QIH23908.1"/>
    <property type="molecule type" value="Genomic_DNA"/>
</dbReference>
<proteinExistence type="inferred from homology"/>
<feature type="active site" description="Proton donor" evidence="16">
    <location>
        <position position="3"/>
    </location>
</feature>
<keyword evidence="4 16" id="KW-0479">Metal-binding</keyword>
<dbReference type="InterPro" id="IPR035937">
    <property type="entry name" value="FPG_N"/>
</dbReference>
<dbReference type="SUPFAM" id="SSF81624">
    <property type="entry name" value="N-terminal domain of MutM-like DNA repair proteins"/>
    <property type="match status" value="1"/>
</dbReference>
<dbReference type="RefSeq" id="WP_006729840.1">
    <property type="nucleotide sequence ID" value="NZ_CABKQA010000001.1"/>
</dbReference>
<feature type="active site" description="Proton donor; for delta-elimination activity" evidence="16">
    <location>
        <position position="263"/>
    </location>
</feature>
<keyword evidence="9 16" id="KW-0238">DNA-binding</keyword>
<gene>
    <name evidence="16 19" type="primary">mutM</name>
    <name evidence="16" type="synonym">fpg</name>
    <name evidence="19" type="ORF">G6Z83_04220</name>
</gene>
<keyword evidence="7 16" id="KW-0378">Hydrolase</keyword>
<dbReference type="PROSITE" id="PS51068">
    <property type="entry name" value="FPG_CAT"/>
    <property type="match status" value="1"/>
</dbReference>
<dbReference type="GO" id="GO:0003690">
    <property type="term" value="F:double-stranded DNA binding"/>
    <property type="evidence" value="ECO:0007669"/>
    <property type="project" value="UniProtKB-ARBA"/>
</dbReference>
<name>A0A6G7B303_9LACO</name>
<dbReference type="CDD" id="cd08966">
    <property type="entry name" value="EcFpg-like_N"/>
    <property type="match status" value="1"/>
</dbReference>
<keyword evidence="11 16" id="KW-0456">Lyase</keyword>
<feature type="active site" description="Schiff-base intermediate with DNA" evidence="16">
    <location>
        <position position="2"/>
    </location>
</feature>
<dbReference type="FunFam" id="1.10.8.50:FF:000003">
    <property type="entry name" value="Formamidopyrimidine-DNA glycosylase"/>
    <property type="match status" value="1"/>
</dbReference>
<evidence type="ECO:0000256" key="5">
    <source>
        <dbReference type="ARBA" id="ARBA00022763"/>
    </source>
</evidence>
<evidence type="ECO:0000256" key="2">
    <source>
        <dbReference type="ARBA" id="ARBA00009409"/>
    </source>
</evidence>
<feature type="domain" description="FPG-type" evidence="17">
    <location>
        <begin position="239"/>
        <end position="273"/>
    </location>
</feature>
<dbReference type="GO" id="GO:0006284">
    <property type="term" value="P:base-excision repair"/>
    <property type="evidence" value="ECO:0007669"/>
    <property type="project" value="InterPro"/>
</dbReference>
<comment type="catalytic activity">
    <reaction evidence="14 16">
        <text>2'-deoxyribonucleotide-(2'-deoxyribose 5'-phosphate)-2'-deoxyribonucleotide-DNA = a 3'-end 2'-deoxyribonucleotide-(2,3-dehydro-2,3-deoxyribose 5'-phosphate)-DNA + a 5'-end 5'-phospho-2'-deoxyribonucleoside-DNA + H(+)</text>
        <dbReference type="Rhea" id="RHEA:66592"/>
        <dbReference type="Rhea" id="RHEA-COMP:13180"/>
        <dbReference type="Rhea" id="RHEA-COMP:16897"/>
        <dbReference type="Rhea" id="RHEA-COMP:17067"/>
        <dbReference type="ChEBI" id="CHEBI:15378"/>
        <dbReference type="ChEBI" id="CHEBI:136412"/>
        <dbReference type="ChEBI" id="CHEBI:157695"/>
        <dbReference type="ChEBI" id="CHEBI:167181"/>
        <dbReference type="EC" id="4.2.99.18"/>
    </reaction>
</comment>
<comment type="function">
    <text evidence="16">Involved in base excision repair of DNA damaged by oxidation or by mutagenic agents. Acts as DNA glycosylase that recognizes and removes damaged bases. Has a preference for oxidized purines, such as 7,8-dihydro-8-oxoguanine (8-oxoG). Has AP (apurinic/apyrimidinic) lyase activity and introduces nicks in the DNA strand. Cleaves the DNA backbone by beta-delta elimination to generate a single-strand break at the site of the removed base with both 3'- and 5'-phosphates.</text>
</comment>
<accession>A0A6G7B303</accession>
<comment type="catalytic activity">
    <reaction evidence="1 16">
        <text>Hydrolysis of DNA containing ring-opened 7-methylguanine residues, releasing 2,6-diamino-4-hydroxy-5-(N-methyl)formamidopyrimidine.</text>
        <dbReference type="EC" id="3.2.2.23"/>
    </reaction>
</comment>
<dbReference type="SMART" id="SM01232">
    <property type="entry name" value="H2TH"/>
    <property type="match status" value="1"/>
</dbReference>
<evidence type="ECO:0000313" key="20">
    <source>
        <dbReference type="Proteomes" id="UP000501676"/>
    </source>
</evidence>
<dbReference type="EC" id="4.2.99.18" evidence="16"/>
<comment type="cofactor">
    <cofactor evidence="16">
        <name>Zn(2+)</name>
        <dbReference type="ChEBI" id="CHEBI:29105"/>
    </cofactor>
    <text evidence="16">Binds 1 zinc ion per subunit.</text>
</comment>
<evidence type="ECO:0000256" key="14">
    <source>
        <dbReference type="ARBA" id="ARBA00044632"/>
    </source>
</evidence>
<dbReference type="AlphaFoldDB" id="A0A6G7B303"/>
<comment type="similarity">
    <text evidence="2 16">Belongs to the FPG family.</text>
</comment>
<dbReference type="PROSITE" id="PS01242">
    <property type="entry name" value="ZF_FPG_1"/>
    <property type="match status" value="1"/>
</dbReference>
<evidence type="ECO:0000256" key="15">
    <source>
        <dbReference type="ARBA" id="ARBA00060177"/>
    </source>
</evidence>
<reference evidence="19 20" key="1">
    <citation type="submission" date="2020-02" db="EMBL/GenBank/DDBJ databases">
        <title>Complete genome sequences of six Lactobacillus iners strains isolated from the human vagina.</title>
        <authorList>
            <person name="France M.T."/>
            <person name="Rutt L."/>
            <person name="Narina S."/>
            <person name="Arbaugh S."/>
            <person name="Humphrys M.S."/>
            <person name="Ma B."/>
            <person name="Hayward M.R."/>
            <person name="Relman D."/>
            <person name="Kwon D.S."/>
            <person name="Ravel J."/>
        </authorList>
    </citation>
    <scope>NUCLEOTIDE SEQUENCE [LARGE SCALE GENOMIC DNA]</scope>
    <source>
        <strain evidence="19 20">C0210C1</strain>
    </source>
</reference>
<dbReference type="GO" id="GO:0008270">
    <property type="term" value="F:zinc ion binding"/>
    <property type="evidence" value="ECO:0007669"/>
    <property type="project" value="UniProtKB-UniRule"/>
</dbReference>
<dbReference type="PANTHER" id="PTHR22993:SF9">
    <property type="entry name" value="FORMAMIDOPYRIMIDINE-DNA GLYCOSYLASE"/>
    <property type="match status" value="1"/>
</dbReference>